<keyword evidence="2" id="KW-0472">Membrane</keyword>
<keyword evidence="2" id="KW-0812">Transmembrane</keyword>
<evidence type="ECO:0000256" key="1">
    <source>
        <dbReference type="SAM" id="MobiDB-lite"/>
    </source>
</evidence>
<accession>A0A1A9ZYG4</accession>
<feature type="transmembrane region" description="Helical" evidence="2">
    <location>
        <begin position="56"/>
        <end position="76"/>
    </location>
</feature>
<evidence type="ECO:0000313" key="4">
    <source>
        <dbReference type="Proteomes" id="UP000092445"/>
    </source>
</evidence>
<evidence type="ECO:0000256" key="2">
    <source>
        <dbReference type="SAM" id="Phobius"/>
    </source>
</evidence>
<dbReference type="Proteomes" id="UP000092445">
    <property type="component" value="Unassembled WGS sequence"/>
</dbReference>
<dbReference type="EnsemblMetazoa" id="GPAI028900-RA">
    <property type="protein sequence ID" value="GPAI028900-PA"/>
    <property type="gene ID" value="GPAI028900"/>
</dbReference>
<sequence>MNTNRLQQASTGNSSIYNNNNNNNNNNIKELPRGCSVDKTWQRYTFQKPLEIIQNFFIEVVVPTFRILLPIVMIIMSTCTTHQKKQEKFKVRKISLPFRLWISFL</sequence>
<proteinExistence type="predicted"/>
<feature type="compositionally biased region" description="Polar residues" evidence="1">
    <location>
        <begin position="1"/>
        <end position="17"/>
    </location>
</feature>
<evidence type="ECO:0000313" key="3">
    <source>
        <dbReference type="EnsemblMetazoa" id="GPAI028900-PA"/>
    </source>
</evidence>
<organism evidence="3 4">
    <name type="scientific">Glossina pallidipes</name>
    <name type="common">Tsetse fly</name>
    <dbReference type="NCBI Taxonomy" id="7398"/>
    <lineage>
        <taxon>Eukaryota</taxon>
        <taxon>Metazoa</taxon>
        <taxon>Ecdysozoa</taxon>
        <taxon>Arthropoda</taxon>
        <taxon>Hexapoda</taxon>
        <taxon>Insecta</taxon>
        <taxon>Pterygota</taxon>
        <taxon>Neoptera</taxon>
        <taxon>Endopterygota</taxon>
        <taxon>Diptera</taxon>
        <taxon>Brachycera</taxon>
        <taxon>Muscomorpha</taxon>
        <taxon>Hippoboscoidea</taxon>
        <taxon>Glossinidae</taxon>
        <taxon>Glossina</taxon>
    </lineage>
</organism>
<reference evidence="3" key="2">
    <citation type="submission" date="2020-05" db="UniProtKB">
        <authorList>
            <consortium name="EnsemblMetazoa"/>
        </authorList>
    </citation>
    <scope>IDENTIFICATION</scope>
    <source>
        <strain evidence="3">IAEA</strain>
    </source>
</reference>
<feature type="region of interest" description="Disordered" evidence="1">
    <location>
        <begin position="1"/>
        <end position="31"/>
    </location>
</feature>
<keyword evidence="2" id="KW-1133">Transmembrane helix</keyword>
<protein>
    <submittedName>
        <fullName evidence="3">Uncharacterized protein</fullName>
    </submittedName>
</protein>
<dbReference type="VEuPathDB" id="VectorBase:GPAI028900"/>
<reference evidence="4" key="1">
    <citation type="submission" date="2014-03" db="EMBL/GenBank/DDBJ databases">
        <authorList>
            <person name="Aksoy S."/>
            <person name="Warren W."/>
            <person name="Wilson R.K."/>
        </authorList>
    </citation>
    <scope>NUCLEOTIDE SEQUENCE [LARGE SCALE GENOMIC DNA]</scope>
    <source>
        <strain evidence="4">IAEA</strain>
    </source>
</reference>
<feature type="compositionally biased region" description="Low complexity" evidence="1">
    <location>
        <begin position="18"/>
        <end position="27"/>
    </location>
</feature>
<name>A0A1A9ZYG4_GLOPL</name>
<dbReference type="AlphaFoldDB" id="A0A1A9ZYG4"/>
<keyword evidence="4" id="KW-1185">Reference proteome</keyword>